<dbReference type="EMBL" id="JXKD01000002">
    <property type="protein sequence ID" value="OJG11866.1"/>
    <property type="molecule type" value="Genomic_DNA"/>
</dbReference>
<dbReference type="AlphaFoldDB" id="A0A1L8QWH8"/>
<sequence length="37" mass="4285">MGIPLFLPFLGMKTALYNFFQLFSKKATKRLAIMLHP</sequence>
<organism evidence="1 2">
    <name type="scientific">Enterococcus aquimarinus</name>
    <dbReference type="NCBI Taxonomy" id="328396"/>
    <lineage>
        <taxon>Bacteria</taxon>
        <taxon>Bacillati</taxon>
        <taxon>Bacillota</taxon>
        <taxon>Bacilli</taxon>
        <taxon>Lactobacillales</taxon>
        <taxon>Enterococcaceae</taxon>
        <taxon>Enterococcus</taxon>
    </lineage>
</organism>
<gene>
    <name evidence="1" type="ORF">RU93_GL001099</name>
</gene>
<proteinExistence type="predicted"/>
<dbReference type="STRING" id="328396.RU93_GL001099"/>
<protein>
    <submittedName>
        <fullName evidence="1">Uncharacterized protein</fullName>
    </submittedName>
</protein>
<dbReference type="Proteomes" id="UP000182149">
    <property type="component" value="Unassembled WGS sequence"/>
</dbReference>
<accession>A0A1L8QWH8</accession>
<reference evidence="1 2" key="1">
    <citation type="submission" date="2014-12" db="EMBL/GenBank/DDBJ databases">
        <title>Draft genome sequences of 29 type strains of Enterococci.</title>
        <authorList>
            <person name="Zhong Z."/>
            <person name="Sun Z."/>
            <person name="Liu W."/>
            <person name="Zhang W."/>
            <person name="Zhang H."/>
        </authorList>
    </citation>
    <scope>NUCLEOTIDE SEQUENCE [LARGE SCALE GENOMIC DNA]</scope>
    <source>
        <strain evidence="1 2">DSM 17690</strain>
    </source>
</reference>
<comment type="caution">
    <text evidence="1">The sequence shown here is derived from an EMBL/GenBank/DDBJ whole genome shotgun (WGS) entry which is preliminary data.</text>
</comment>
<evidence type="ECO:0000313" key="1">
    <source>
        <dbReference type="EMBL" id="OJG11866.1"/>
    </source>
</evidence>
<evidence type="ECO:0000313" key="2">
    <source>
        <dbReference type="Proteomes" id="UP000182149"/>
    </source>
</evidence>
<keyword evidence="2" id="KW-1185">Reference proteome</keyword>
<name>A0A1L8QWH8_9ENTE</name>